<dbReference type="Pfam" id="PF12697">
    <property type="entry name" value="Abhydrolase_6"/>
    <property type="match status" value="1"/>
</dbReference>
<proteinExistence type="predicted"/>
<reference evidence="2" key="1">
    <citation type="submission" date="2021-02" db="EMBL/GenBank/DDBJ databases">
        <authorList>
            <person name="Nieuwenhuis M."/>
            <person name="Van De Peppel L.J.J."/>
        </authorList>
    </citation>
    <scope>NUCLEOTIDE SEQUENCE</scope>
    <source>
        <strain evidence="2">D49</strain>
    </source>
</reference>
<dbReference type="SUPFAM" id="SSF53474">
    <property type="entry name" value="alpha/beta-Hydrolases"/>
    <property type="match status" value="1"/>
</dbReference>
<protein>
    <recommendedName>
        <fullName evidence="1">AB hydrolase-1 domain-containing protein</fullName>
    </recommendedName>
</protein>
<accession>A0A9P7FZC3</accession>
<dbReference type="AlphaFoldDB" id="A0A9P7FZC3"/>
<dbReference type="EMBL" id="JABCKI010005797">
    <property type="protein sequence ID" value="KAG5637882.1"/>
    <property type="molecule type" value="Genomic_DNA"/>
</dbReference>
<comment type="caution">
    <text evidence="2">The sequence shown here is derived from an EMBL/GenBank/DDBJ whole genome shotgun (WGS) entry which is preliminary data.</text>
</comment>
<evidence type="ECO:0000313" key="2">
    <source>
        <dbReference type="EMBL" id="KAG5637882.1"/>
    </source>
</evidence>
<evidence type="ECO:0000313" key="3">
    <source>
        <dbReference type="Proteomes" id="UP000717328"/>
    </source>
</evidence>
<dbReference type="PANTHER" id="PTHR42886">
    <property type="entry name" value="RE40534P-RELATED"/>
    <property type="match status" value="1"/>
</dbReference>
<organism evidence="2 3">
    <name type="scientific">Sphagnurus paluster</name>
    <dbReference type="NCBI Taxonomy" id="117069"/>
    <lineage>
        <taxon>Eukaryota</taxon>
        <taxon>Fungi</taxon>
        <taxon>Dikarya</taxon>
        <taxon>Basidiomycota</taxon>
        <taxon>Agaricomycotina</taxon>
        <taxon>Agaricomycetes</taxon>
        <taxon>Agaricomycetidae</taxon>
        <taxon>Agaricales</taxon>
        <taxon>Tricholomatineae</taxon>
        <taxon>Lyophyllaceae</taxon>
        <taxon>Sphagnurus</taxon>
    </lineage>
</organism>
<sequence length="298" mass="33867">MASTLSTKLHIPHTKEPNCSIVGVLEQISPSSDSKGRKLALILHGTMGHKDYLYQKRLASKLPLDSFRFDFRGNHESGGTWREGALEEDLVDLLVVVDYLKVTYGYVIDLVVGHSRGSLVGLRWVCTTEEGRNISGLVNVSGRYRMSVGNLQKALDTIDGKIWKASFDEYGYYEWNVRVAKKQVTVKLFPEDFDELVYNWDTSLVWDQFPQTLHVLTVHGLADMTVPPYDALIYTRALSNRTPGTHVLNFMEDTDHIFTGRKDKVVETILVWWATKERGDLKTGVWVEPEHNSPKPKL</sequence>
<keyword evidence="3" id="KW-1185">Reference proteome</keyword>
<reference evidence="2" key="2">
    <citation type="submission" date="2021-10" db="EMBL/GenBank/DDBJ databases">
        <title>Phylogenomics reveals ancestral predisposition of the termite-cultivated fungus Termitomyces towards a domesticated lifestyle.</title>
        <authorList>
            <person name="Auxier B."/>
            <person name="Grum-Grzhimaylo A."/>
            <person name="Cardenas M.E."/>
            <person name="Lodge J.D."/>
            <person name="Laessoe T."/>
            <person name="Pedersen O."/>
            <person name="Smith M.E."/>
            <person name="Kuyper T.W."/>
            <person name="Franco-Molano E.A."/>
            <person name="Baroni T.J."/>
            <person name="Aanen D.K."/>
        </authorList>
    </citation>
    <scope>NUCLEOTIDE SEQUENCE</scope>
    <source>
        <strain evidence="2">D49</strain>
    </source>
</reference>
<gene>
    <name evidence="2" type="ORF">H0H81_002845</name>
</gene>
<dbReference type="OrthoDB" id="9988524at2759"/>
<dbReference type="InterPro" id="IPR000073">
    <property type="entry name" value="AB_hydrolase_1"/>
</dbReference>
<evidence type="ECO:0000259" key="1">
    <source>
        <dbReference type="Pfam" id="PF12697"/>
    </source>
</evidence>
<dbReference type="PANTHER" id="PTHR42886:SF53">
    <property type="entry name" value="ALPHA_BETA-HYDROLASES SUPERFAMILY PROTEIN"/>
    <property type="match status" value="1"/>
</dbReference>
<feature type="domain" description="AB hydrolase-1" evidence="1">
    <location>
        <begin position="41"/>
        <end position="256"/>
    </location>
</feature>
<dbReference type="Gene3D" id="3.40.50.1820">
    <property type="entry name" value="alpha/beta hydrolase"/>
    <property type="match status" value="1"/>
</dbReference>
<dbReference type="Proteomes" id="UP000717328">
    <property type="component" value="Unassembled WGS sequence"/>
</dbReference>
<name>A0A9P7FZC3_9AGAR</name>
<dbReference type="InterPro" id="IPR029058">
    <property type="entry name" value="AB_hydrolase_fold"/>
</dbReference>